<dbReference type="InterPro" id="IPR029063">
    <property type="entry name" value="SAM-dependent_MTases_sf"/>
</dbReference>
<evidence type="ECO:0000259" key="9">
    <source>
        <dbReference type="SMART" id="SM00650"/>
    </source>
</evidence>
<protein>
    <recommendedName>
        <fullName evidence="7">rRNA adenine N(6)-methyltransferase</fullName>
        <ecNumber evidence="7">2.1.1.-</ecNumber>
    </recommendedName>
</protein>
<dbReference type="EC" id="2.1.1.-" evidence="7"/>
<feature type="binding site" evidence="6">
    <location>
        <position position="156"/>
    </location>
    <ligand>
        <name>S-adenosyl-L-methionine</name>
        <dbReference type="ChEBI" id="CHEBI:59789"/>
    </ligand>
</feature>
<feature type="binding site" evidence="6">
    <location>
        <position position="171"/>
    </location>
    <ligand>
        <name>S-adenosyl-L-methionine</name>
        <dbReference type="ChEBI" id="CHEBI:59789"/>
    </ligand>
</feature>
<dbReference type="GO" id="GO:0000179">
    <property type="term" value="F:rRNA (adenine-N6,N6-)-dimethyltransferase activity"/>
    <property type="evidence" value="ECO:0007669"/>
    <property type="project" value="UniProtKB-UniRule"/>
</dbReference>
<evidence type="ECO:0000256" key="2">
    <source>
        <dbReference type="ARBA" id="ARBA00022603"/>
    </source>
</evidence>
<name>A0AAV8R257_ENSVE</name>
<dbReference type="GO" id="GO:0005739">
    <property type="term" value="C:mitochondrion"/>
    <property type="evidence" value="ECO:0007669"/>
    <property type="project" value="TreeGrafter"/>
</dbReference>
<keyword evidence="2 6" id="KW-0489">Methyltransferase</keyword>
<comment type="similarity">
    <text evidence="6 7">Belongs to the class I-like SAM-binding methyltransferase superfamily. rRNA adenine N(6)-methyltransferase family.</text>
</comment>
<evidence type="ECO:0000256" key="7">
    <source>
        <dbReference type="RuleBase" id="RU362106"/>
    </source>
</evidence>
<feature type="compositionally biased region" description="Acidic residues" evidence="8">
    <location>
        <begin position="320"/>
        <end position="332"/>
    </location>
</feature>
<evidence type="ECO:0000313" key="10">
    <source>
        <dbReference type="EMBL" id="KAJ8490971.1"/>
    </source>
</evidence>
<dbReference type="InterPro" id="IPR020598">
    <property type="entry name" value="rRNA_Ade_methylase_Trfase_N"/>
</dbReference>
<accession>A0AAV8R257</accession>
<comment type="caution">
    <text evidence="10">The sequence shown here is derived from an EMBL/GenBank/DDBJ whole genome shotgun (WGS) entry which is preliminary data.</text>
</comment>
<keyword evidence="5 6" id="KW-0694">RNA-binding</keyword>
<dbReference type="InterPro" id="IPR020596">
    <property type="entry name" value="rRNA_Ade_Mease_Trfase_CS"/>
</dbReference>
<sequence>MTRGSAYLRRLLHFDRLPKASFSSFLRSQFHLHLRTKAARRRSDDDPDDRHRRDNAGDGGRRGGEHWDRSFRLDKGRGQYLLTNPRVLDTIARVAGLRPSDTVLEIGPGTGNLTARLLQSARRVVAVEIDPRMVDSVLSRASRLGVDDRLTVITGDALKTAFPDFDICVANIPYGISSPLIAKLLFSTSRPSSFRSAVLLLQKEFARRLVAVPGDSEFNRLAANVRLMATVELLMDVSKKDFVPCPKVDSTLVRLQPRTDVPEVDLDEWLAFTRTCFSRKNKTLGAIFKQKKRIAELLGRSKSEGRSTKIFMEQKQNDNGAEETDDDKCDDDDDDLLEQNASEVSSFKEKVVGILKSGGFEGKRPSKISNEEFLHLLQLFNQNGVQFR</sequence>
<dbReference type="SUPFAM" id="SSF53335">
    <property type="entry name" value="S-adenosyl-L-methionine-dependent methyltransferases"/>
    <property type="match status" value="1"/>
</dbReference>
<evidence type="ECO:0000256" key="6">
    <source>
        <dbReference type="PROSITE-ProRule" id="PRU01026"/>
    </source>
</evidence>
<evidence type="ECO:0000256" key="4">
    <source>
        <dbReference type="ARBA" id="ARBA00022691"/>
    </source>
</evidence>
<dbReference type="NCBIfam" id="TIGR00755">
    <property type="entry name" value="ksgA"/>
    <property type="match status" value="1"/>
</dbReference>
<organism evidence="10 11">
    <name type="scientific">Ensete ventricosum</name>
    <name type="common">Abyssinian banana</name>
    <name type="synonym">Musa ensete</name>
    <dbReference type="NCBI Taxonomy" id="4639"/>
    <lineage>
        <taxon>Eukaryota</taxon>
        <taxon>Viridiplantae</taxon>
        <taxon>Streptophyta</taxon>
        <taxon>Embryophyta</taxon>
        <taxon>Tracheophyta</taxon>
        <taxon>Spermatophyta</taxon>
        <taxon>Magnoliopsida</taxon>
        <taxon>Liliopsida</taxon>
        <taxon>Zingiberales</taxon>
        <taxon>Musaceae</taxon>
        <taxon>Ensete</taxon>
    </lineage>
</organism>
<evidence type="ECO:0000256" key="8">
    <source>
        <dbReference type="SAM" id="MobiDB-lite"/>
    </source>
</evidence>
<dbReference type="PROSITE" id="PS01131">
    <property type="entry name" value="RRNA_A_DIMETH"/>
    <property type="match status" value="1"/>
</dbReference>
<dbReference type="InterPro" id="IPR011530">
    <property type="entry name" value="rRNA_adenine_dimethylase"/>
</dbReference>
<feature type="binding site" evidence="6">
    <location>
        <position position="128"/>
    </location>
    <ligand>
        <name>S-adenosyl-L-methionine</name>
        <dbReference type="ChEBI" id="CHEBI:59789"/>
    </ligand>
</feature>
<dbReference type="InterPro" id="IPR001737">
    <property type="entry name" value="KsgA/Erm"/>
</dbReference>
<keyword evidence="3 6" id="KW-0808">Transferase</keyword>
<dbReference type="FunFam" id="3.40.50.150:FF:000081">
    <property type="entry name" value="rRNA adenine N(6)-methyltransferase"/>
    <property type="match status" value="1"/>
</dbReference>
<proteinExistence type="inferred from homology"/>
<dbReference type="Gene3D" id="1.10.8.480">
    <property type="match status" value="1"/>
</dbReference>
<dbReference type="PANTHER" id="PTHR11727">
    <property type="entry name" value="DIMETHYLADENOSINE TRANSFERASE"/>
    <property type="match status" value="1"/>
</dbReference>
<dbReference type="GO" id="GO:0003723">
    <property type="term" value="F:RNA binding"/>
    <property type="evidence" value="ECO:0007669"/>
    <property type="project" value="UniProtKB-UniRule"/>
</dbReference>
<dbReference type="AlphaFoldDB" id="A0AAV8R257"/>
<feature type="compositionally biased region" description="Basic and acidic residues" evidence="8">
    <location>
        <begin position="41"/>
        <end position="68"/>
    </location>
</feature>
<keyword evidence="11" id="KW-1185">Reference proteome</keyword>
<dbReference type="PANTHER" id="PTHR11727:SF12">
    <property type="entry name" value="RIBOSOMAL RNA SMALL SUBUNIT METHYLTRANSFERASE, MITOCHONDRIAL"/>
    <property type="match status" value="1"/>
</dbReference>
<evidence type="ECO:0000313" key="11">
    <source>
        <dbReference type="Proteomes" id="UP001222027"/>
    </source>
</evidence>
<evidence type="ECO:0000256" key="3">
    <source>
        <dbReference type="ARBA" id="ARBA00022679"/>
    </source>
</evidence>
<dbReference type="Proteomes" id="UP001222027">
    <property type="component" value="Unassembled WGS sequence"/>
</dbReference>
<feature type="region of interest" description="Disordered" evidence="8">
    <location>
        <begin position="36"/>
        <end position="68"/>
    </location>
</feature>
<keyword evidence="4 6" id="KW-0949">S-adenosyl-L-methionine</keyword>
<reference evidence="10 11" key="1">
    <citation type="submission" date="2022-12" db="EMBL/GenBank/DDBJ databases">
        <title>Chromosome-scale assembly of the Ensete ventricosum genome.</title>
        <authorList>
            <person name="Dussert Y."/>
            <person name="Stocks J."/>
            <person name="Wendawek A."/>
            <person name="Woldeyes F."/>
            <person name="Nichols R.A."/>
            <person name="Borrell J.S."/>
        </authorList>
    </citation>
    <scope>NUCLEOTIDE SEQUENCE [LARGE SCALE GENOMIC DNA]</scope>
    <source>
        <strain evidence="11">cv. Maze</strain>
        <tissue evidence="10">Seeds</tissue>
    </source>
</reference>
<keyword evidence="1 7" id="KW-0698">rRNA processing</keyword>
<feature type="region of interest" description="Disordered" evidence="8">
    <location>
        <begin position="308"/>
        <end position="332"/>
    </location>
</feature>
<evidence type="ECO:0000256" key="5">
    <source>
        <dbReference type="ARBA" id="ARBA00022884"/>
    </source>
</evidence>
<feature type="binding site" evidence="6">
    <location>
        <position position="107"/>
    </location>
    <ligand>
        <name>S-adenosyl-L-methionine</name>
        <dbReference type="ChEBI" id="CHEBI:59789"/>
    </ligand>
</feature>
<gene>
    <name evidence="10" type="ORF">OPV22_012692</name>
</gene>
<comment type="caution">
    <text evidence="6">Lacks conserved residue(s) required for the propagation of feature annotation.</text>
</comment>
<dbReference type="PROSITE" id="PS51689">
    <property type="entry name" value="SAM_RNA_A_N6_MT"/>
    <property type="match status" value="1"/>
</dbReference>
<dbReference type="CDD" id="cd02440">
    <property type="entry name" value="AdoMet_MTases"/>
    <property type="match status" value="1"/>
</dbReference>
<dbReference type="SMART" id="SM00650">
    <property type="entry name" value="rADc"/>
    <property type="match status" value="1"/>
</dbReference>
<dbReference type="EMBL" id="JAQQAF010000004">
    <property type="protein sequence ID" value="KAJ8490971.1"/>
    <property type="molecule type" value="Genomic_DNA"/>
</dbReference>
<dbReference type="Gene3D" id="3.40.50.150">
    <property type="entry name" value="Vaccinia Virus protein VP39"/>
    <property type="match status" value="1"/>
</dbReference>
<feature type="domain" description="Ribosomal RNA adenine methylase transferase N-terminal" evidence="9">
    <location>
        <begin position="87"/>
        <end position="259"/>
    </location>
</feature>
<dbReference type="Pfam" id="PF00398">
    <property type="entry name" value="RrnaAD"/>
    <property type="match status" value="1"/>
</dbReference>
<feature type="binding site" evidence="6">
    <location>
        <position position="82"/>
    </location>
    <ligand>
        <name>S-adenosyl-L-methionine</name>
        <dbReference type="ChEBI" id="CHEBI:59789"/>
    </ligand>
</feature>
<evidence type="ECO:0000256" key="1">
    <source>
        <dbReference type="ARBA" id="ARBA00022552"/>
    </source>
</evidence>